<dbReference type="Proteomes" id="UP001469553">
    <property type="component" value="Unassembled WGS sequence"/>
</dbReference>
<comment type="caution">
    <text evidence="1">The sequence shown here is derived from an EMBL/GenBank/DDBJ whole genome shotgun (WGS) entry which is preliminary data.</text>
</comment>
<keyword evidence="2" id="KW-1185">Reference proteome</keyword>
<reference evidence="1 2" key="1">
    <citation type="submission" date="2021-06" db="EMBL/GenBank/DDBJ databases">
        <authorList>
            <person name="Palmer J.M."/>
        </authorList>
    </citation>
    <scope>NUCLEOTIDE SEQUENCE [LARGE SCALE GENOMIC DNA]</scope>
    <source>
        <strain evidence="1 2">AS_MEX2019</strain>
        <tissue evidence="1">Muscle</tissue>
    </source>
</reference>
<protein>
    <submittedName>
        <fullName evidence="1">Uncharacterized protein</fullName>
    </submittedName>
</protein>
<organism evidence="1 2">
    <name type="scientific">Ameca splendens</name>
    <dbReference type="NCBI Taxonomy" id="208324"/>
    <lineage>
        <taxon>Eukaryota</taxon>
        <taxon>Metazoa</taxon>
        <taxon>Chordata</taxon>
        <taxon>Craniata</taxon>
        <taxon>Vertebrata</taxon>
        <taxon>Euteleostomi</taxon>
        <taxon>Actinopterygii</taxon>
        <taxon>Neopterygii</taxon>
        <taxon>Teleostei</taxon>
        <taxon>Neoteleostei</taxon>
        <taxon>Acanthomorphata</taxon>
        <taxon>Ovalentaria</taxon>
        <taxon>Atherinomorphae</taxon>
        <taxon>Cyprinodontiformes</taxon>
        <taxon>Goodeidae</taxon>
        <taxon>Ameca</taxon>
    </lineage>
</organism>
<evidence type="ECO:0000313" key="1">
    <source>
        <dbReference type="EMBL" id="MEQ2301239.1"/>
    </source>
</evidence>
<dbReference type="EMBL" id="JAHRIP010051694">
    <property type="protein sequence ID" value="MEQ2301239.1"/>
    <property type="molecule type" value="Genomic_DNA"/>
</dbReference>
<proteinExistence type="predicted"/>
<name>A0ABV0Z4W9_9TELE</name>
<accession>A0ABV0Z4W9</accession>
<gene>
    <name evidence="1" type="ORF">AMECASPLE_033825</name>
</gene>
<evidence type="ECO:0000313" key="2">
    <source>
        <dbReference type="Proteomes" id="UP001469553"/>
    </source>
</evidence>
<sequence>MVNKNILMSELTVEFPGREETKHFILRKLFTACQPQATLEKDFFSPGLAKNPTPRDPAFVRQLQSWFQSNLYPYF</sequence>